<sequence>MNAAISVRSLLEILQPKIFGDFFSSKGKGQGKQTGEDAVTPVRLRISDQLPPTCQQQVLYSCGIIFLTHLLKKVSLNSSSAVAIRTFFRERDQCLNSNLPTGMATGVGCPAKKEMKVGF</sequence>
<comment type="caution">
    <text evidence="1">The sequence shown here is derived from an EMBL/GenBank/DDBJ whole genome shotgun (WGS) entry which is preliminary data.</text>
</comment>
<dbReference type="AlphaFoldDB" id="A0A4Y2HFG4"/>
<name>A0A4Y2HFG4_ARAVE</name>
<reference evidence="1 2" key="1">
    <citation type="journal article" date="2019" name="Sci. Rep.">
        <title>Orb-weaving spider Araneus ventricosus genome elucidates the spidroin gene catalogue.</title>
        <authorList>
            <person name="Kono N."/>
            <person name="Nakamura H."/>
            <person name="Ohtoshi R."/>
            <person name="Moran D.A.P."/>
            <person name="Shinohara A."/>
            <person name="Yoshida Y."/>
            <person name="Fujiwara M."/>
            <person name="Mori M."/>
            <person name="Tomita M."/>
            <person name="Arakawa K."/>
        </authorList>
    </citation>
    <scope>NUCLEOTIDE SEQUENCE [LARGE SCALE GENOMIC DNA]</scope>
</reference>
<keyword evidence="2" id="KW-1185">Reference proteome</keyword>
<evidence type="ECO:0000313" key="1">
    <source>
        <dbReference type="EMBL" id="GBM64027.1"/>
    </source>
</evidence>
<evidence type="ECO:0000313" key="2">
    <source>
        <dbReference type="Proteomes" id="UP000499080"/>
    </source>
</evidence>
<protein>
    <submittedName>
        <fullName evidence="1">Uncharacterized protein</fullName>
    </submittedName>
</protein>
<gene>
    <name evidence="1" type="ORF">AVEN_252138_1</name>
</gene>
<dbReference type="Proteomes" id="UP000499080">
    <property type="component" value="Unassembled WGS sequence"/>
</dbReference>
<organism evidence="1 2">
    <name type="scientific">Araneus ventricosus</name>
    <name type="common">Orbweaver spider</name>
    <name type="synonym">Epeira ventricosa</name>
    <dbReference type="NCBI Taxonomy" id="182803"/>
    <lineage>
        <taxon>Eukaryota</taxon>
        <taxon>Metazoa</taxon>
        <taxon>Ecdysozoa</taxon>
        <taxon>Arthropoda</taxon>
        <taxon>Chelicerata</taxon>
        <taxon>Arachnida</taxon>
        <taxon>Araneae</taxon>
        <taxon>Araneomorphae</taxon>
        <taxon>Entelegynae</taxon>
        <taxon>Araneoidea</taxon>
        <taxon>Araneidae</taxon>
        <taxon>Araneus</taxon>
    </lineage>
</organism>
<proteinExistence type="predicted"/>
<dbReference type="EMBL" id="BGPR01001903">
    <property type="protein sequence ID" value="GBM64027.1"/>
    <property type="molecule type" value="Genomic_DNA"/>
</dbReference>
<accession>A0A4Y2HFG4</accession>